<dbReference type="RefSeq" id="WP_042088309.1">
    <property type="nucleotide sequence ID" value="NZ_BKCN01000001.1"/>
</dbReference>
<dbReference type="PIRSF" id="PIRSF030820">
    <property type="entry name" value="UCP030820"/>
    <property type="match status" value="1"/>
</dbReference>
<gene>
    <name evidence="1" type="ORF">JCM17846_00660</name>
</gene>
<accession>A0A5A7N3R5</accession>
<evidence type="ECO:0000313" key="2">
    <source>
        <dbReference type="Proteomes" id="UP000324996"/>
    </source>
</evidence>
<dbReference type="AlphaFoldDB" id="A0A5A7N3R5"/>
<dbReference type="InterPro" id="IPR008318">
    <property type="entry name" value="UCP030820"/>
</dbReference>
<keyword evidence="2" id="KW-1185">Reference proteome</keyword>
<evidence type="ECO:0000313" key="1">
    <source>
        <dbReference type="EMBL" id="GER02384.1"/>
    </source>
</evidence>
<dbReference type="Pfam" id="PF06073">
    <property type="entry name" value="DUF934"/>
    <property type="match status" value="1"/>
</dbReference>
<proteinExistence type="predicted"/>
<protein>
    <submittedName>
        <fullName evidence="1">Oxidoreductase</fullName>
    </submittedName>
</protein>
<sequence>MERLDLRKLTGAHLKPYRSIDDEAPLPDEGGVLVSLARLKRDRAALAARKSPYGLLVNGDEKAAHLAPHLEDLAVIAINFGKFSDGRGFSLAHRLREDHGFSGEIRATGALIADHAEFLLRSGVSSVELADPIITAQFIKRLKLYSVWYQDAHDARPTALELRHGRTRKRLAS</sequence>
<reference evidence="1 2" key="1">
    <citation type="submission" date="2019-09" db="EMBL/GenBank/DDBJ databases">
        <title>NBRP : Genome information of microbial organism related human and environment.</title>
        <authorList>
            <person name="Hattori M."/>
            <person name="Oshima K."/>
            <person name="Inaba H."/>
            <person name="Suda W."/>
            <person name="Sakamoto M."/>
            <person name="Iino T."/>
            <person name="Kitahara M."/>
            <person name="Oshida Y."/>
            <person name="Iida T."/>
            <person name="Kudo T."/>
            <person name="Itoh T."/>
            <person name="Ohkuma M."/>
        </authorList>
    </citation>
    <scope>NUCLEOTIDE SEQUENCE [LARGE SCALE GENOMIC DNA]</scope>
    <source>
        <strain evidence="1 2">Q-1</strain>
    </source>
</reference>
<dbReference type="EMBL" id="BKCN01000001">
    <property type="protein sequence ID" value="GER02384.1"/>
    <property type="molecule type" value="Genomic_DNA"/>
</dbReference>
<comment type="caution">
    <text evidence="1">The sequence shown here is derived from an EMBL/GenBank/DDBJ whole genome shotgun (WGS) entry which is preliminary data.</text>
</comment>
<organism evidence="1 2">
    <name type="scientific">Iodidimonas nitroreducens</name>
    <dbReference type="NCBI Taxonomy" id="1236968"/>
    <lineage>
        <taxon>Bacteria</taxon>
        <taxon>Pseudomonadati</taxon>
        <taxon>Pseudomonadota</taxon>
        <taxon>Alphaproteobacteria</taxon>
        <taxon>Iodidimonadales</taxon>
        <taxon>Iodidimonadaceae</taxon>
        <taxon>Iodidimonas</taxon>
    </lineage>
</organism>
<name>A0A5A7N3R5_9PROT</name>
<dbReference type="Proteomes" id="UP000324996">
    <property type="component" value="Unassembled WGS sequence"/>
</dbReference>